<name>A0A9D2JGC7_9FIRM</name>
<organism evidence="1 2">
    <name type="scientific">Candidatus Gemmiger excrementavium</name>
    <dbReference type="NCBI Taxonomy" id="2838608"/>
    <lineage>
        <taxon>Bacteria</taxon>
        <taxon>Bacillati</taxon>
        <taxon>Bacillota</taxon>
        <taxon>Clostridia</taxon>
        <taxon>Eubacteriales</taxon>
        <taxon>Gemmiger</taxon>
    </lineage>
</organism>
<dbReference type="Proteomes" id="UP000824031">
    <property type="component" value="Unassembled WGS sequence"/>
</dbReference>
<dbReference type="AlphaFoldDB" id="A0A9D2JGC7"/>
<comment type="caution">
    <text evidence="1">The sequence shown here is derived from an EMBL/GenBank/DDBJ whole genome shotgun (WGS) entry which is preliminary data.</text>
</comment>
<protein>
    <submittedName>
        <fullName evidence="1">Uncharacterized protein</fullName>
    </submittedName>
</protein>
<evidence type="ECO:0000313" key="2">
    <source>
        <dbReference type="Proteomes" id="UP000824031"/>
    </source>
</evidence>
<reference evidence="1" key="1">
    <citation type="journal article" date="2021" name="PeerJ">
        <title>Extensive microbial diversity within the chicken gut microbiome revealed by metagenomics and culture.</title>
        <authorList>
            <person name="Gilroy R."/>
            <person name="Ravi A."/>
            <person name="Getino M."/>
            <person name="Pursley I."/>
            <person name="Horton D.L."/>
            <person name="Alikhan N.F."/>
            <person name="Baker D."/>
            <person name="Gharbi K."/>
            <person name="Hall N."/>
            <person name="Watson M."/>
            <person name="Adriaenssens E.M."/>
            <person name="Foster-Nyarko E."/>
            <person name="Jarju S."/>
            <person name="Secka A."/>
            <person name="Antonio M."/>
            <person name="Oren A."/>
            <person name="Chaudhuri R.R."/>
            <person name="La Ragione R."/>
            <person name="Hildebrand F."/>
            <person name="Pallen M.J."/>
        </authorList>
    </citation>
    <scope>NUCLEOTIDE SEQUENCE</scope>
    <source>
        <strain evidence="1">3436</strain>
    </source>
</reference>
<proteinExistence type="predicted"/>
<accession>A0A9D2JGC7</accession>
<dbReference type="EMBL" id="DXBO01000084">
    <property type="protein sequence ID" value="HIZ48202.1"/>
    <property type="molecule type" value="Genomic_DNA"/>
</dbReference>
<reference evidence="1" key="2">
    <citation type="submission" date="2021-04" db="EMBL/GenBank/DDBJ databases">
        <authorList>
            <person name="Gilroy R."/>
        </authorList>
    </citation>
    <scope>NUCLEOTIDE SEQUENCE</scope>
    <source>
        <strain evidence="1">3436</strain>
    </source>
</reference>
<evidence type="ECO:0000313" key="1">
    <source>
        <dbReference type="EMBL" id="HIZ48202.1"/>
    </source>
</evidence>
<gene>
    <name evidence="1" type="ORF">H9810_05735</name>
</gene>
<sequence length="175" mass="20285">MRRALGWFLYGLATLCMVLLLLCCRGVFLPCGCARSEVIELDDKSLTLVLAENSFSVRDGSDLLWQTESSLHIQDFLTLDIDRDGQTELMLLAWRRGNYGSSKPFWVERNDTRWSQHIFIYKWQGDAPVPQWMSSRLRPEVDAWAARDGSQLFILTPEGEQTLWRWGNWGLVRVD</sequence>